<evidence type="ECO:0000313" key="3">
    <source>
        <dbReference type="Proteomes" id="UP001157961"/>
    </source>
</evidence>
<proteinExistence type="predicted"/>
<keyword evidence="1" id="KW-0732">Signal</keyword>
<dbReference type="EMBL" id="FXTY01000002">
    <property type="protein sequence ID" value="SMP13014.1"/>
    <property type="molecule type" value="Genomic_DNA"/>
</dbReference>
<name>A0ABY1NM84_9RHOB</name>
<evidence type="ECO:0000313" key="2">
    <source>
        <dbReference type="EMBL" id="SMP13014.1"/>
    </source>
</evidence>
<evidence type="ECO:0000256" key="1">
    <source>
        <dbReference type="SAM" id="SignalP"/>
    </source>
</evidence>
<sequence>MKSFIVSALAAVSILIGGAVSAQVIDLTPANPQPTGVKRGLKVNYFTGERNVRNLSQAKSKIKWSKPGKPLPGLNFPDKGQGAPVLTSGKATLVVADINGYIKFDKPGVYDLELL</sequence>
<dbReference type="RefSeq" id="WP_283425168.1">
    <property type="nucleotide sequence ID" value="NZ_FXTY01000002.1"/>
</dbReference>
<reference evidence="2 3" key="1">
    <citation type="submission" date="2017-05" db="EMBL/GenBank/DDBJ databases">
        <authorList>
            <person name="Varghese N."/>
            <person name="Submissions S."/>
        </authorList>
    </citation>
    <scope>NUCLEOTIDE SEQUENCE [LARGE SCALE GENOMIC DNA]</scope>
    <source>
        <strain evidence="2 3">DSM 29734</strain>
    </source>
</reference>
<feature type="chain" id="PRO_5046642275" evidence="1">
    <location>
        <begin position="23"/>
        <end position="115"/>
    </location>
</feature>
<feature type="signal peptide" evidence="1">
    <location>
        <begin position="1"/>
        <end position="22"/>
    </location>
</feature>
<organism evidence="2 3">
    <name type="scientific">Shimia sagamensis</name>
    <dbReference type="NCBI Taxonomy" id="1566352"/>
    <lineage>
        <taxon>Bacteria</taxon>
        <taxon>Pseudomonadati</taxon>
        <taxon>Pseudomonadota</taxon>
        <taxon>Alphaproteobacteria</taxon>
        <taxon>Rhodobacterales</taxon>
        <taxon>Roseobacteraceae</taxon>
    </lineage>
</organism>
<keyword evidence="3" id="KW-1185">Reference proteome</keyword>
<dbReference type="Proteomes" id="UP001157961">
    <property type="component" value="Unassembled WGS sequence"/>
</dbReference>
<gene>
    <name evidence="2" type="ORF">SAMN06265373_102429</name>
</gene>
<protein>
    <submittedName>
        <fullName evidence="2">Uncharacterized protein</fullName>
    </submittedName>
</protein>
<accession>A0ABY1NM84</accession>
<comment type="caution">
    <text evidence="2">The sequence shown here is derived from an EMBL/GenBank/DDBJ whole genome shotgun (WGS) entry which is preliminary data.</text>
</comment>